<evidence type="ECO:0000313" key="1">
    <source>
        <dbReference type="EMBL" id="OGH69590.1"/>
    </source>
</evidence>
<name>A0A1F6MDF8_9BACT</name>
<comment type="caution">
    <text evidence="1">The sequence shown here is derived from an EMBL/GenBank/DDBJ whole genome shotgun (WGS) entry which is preliminary data.</text>
</comment>
<sequence>MQEAVMAQAIHGYTKLAVKDKTTSLFTSMLLLVYTDEEGKPTEILVVFSLEQLFHICATETFRTKIVDAFVPGEPVHEDPEVVMNRIAAEDALPPQSHEEMQRVTGPFVGGIVSMLYKFFQASPGTGGFKC</sequence>
<organism evidence="1 2">
    <name type="scientific">Candidatus Magasanikbacteria bacterium RIFCSPHIGHO2_01_FULL_47_8</name>
    <dbReference type="NCBI Taxonomy" id="1798673"/>
    <lineage>
        <taxon>Bacteria</taxon>
        <taxon>Candidatus Magasanikiibacteriota</taxon>
    </lineage>
</organism>
<dbReference type="EMBL" id="MFPU01000034">
    <property type="protein sequence ID" value="OGH69590.1"/>
    <property type="molecule type" value="Genomic_DNA"/>
</dbReference>
<dbReference type="Proteomes" id="UP000177953">
    <property type="component" value="Unassembled WGS sequence"/>
</dbReference>
<gene>
    <name evidence="1" type="ORF">A2754_00330</name>
</gene>
<dbReference type="AlphaFoldDB" id="A0A1F6MDF8"/>
<reference evidence="1 2" key="1">
    <citation type="journal article" date="2016" name="Nat. Commun.">
        <title>Thousands of microbial genomes shed light on interconnected biogeochemical processes in an aquifer system.</title>
        <authorList>
            <person name="Anantharaman K."/>
            <person name="Brown C.T."/>
            <person name="Hug L.A."/>
            <person name="Sharon I."/>
            <person name="Castelle C.J."/>
            <person name="Probst A.J."/>
            <person name="Thomas B.C."/>
            <person name="Singh A."/>
            <person name="Wilkins M.J."/>
            <person name="Karaoz U."/>
            <person name="Brodie E.L."/>
            <person name="Williams K.H."/>
            <person name="Hubbard S.S."/>
            <person name="Banfield J.F."/>
        </authorList>
    </citation>
    <scope>NUCLEOTIDE SEQUENCE [LARGE SCALE GENOMIC DNA]</scope>
</reference>
<protein>
    <submittedName>
        <fullName evidence="1">Uncharacterized protein</fullName>
    </submittedName>
</protein>
<evidence type="ECO:0000313" key="2">
    <source>
        <dbReference type="Proteomes" id="UP000177953"/>
    </source>
</evidence>
<proteinExistence type="predicted"/>
<accession>A0A1F6MDF8</accession>